<dbReference type="InterPro" id="IPR011009">
    <property type="entry name" value="Kinase-like_dom_sf"/>
</dbReference>
<organism evidence="4 5">
    <name type="scientific">Rhizoctonia solani</name>
    <dbReference type="NCBI Taxonomy" id="456999"/>
    <lineage>
        <taxon>Eukaryota</taxon>
        <taxon>Fungi</taxon>
        <taxon>Dikarya</taxon>
        <taxon>Basidiomycota</taxon>
        <taxon>Agaricomycotina</taxon>
        <taxon>Agaricomycetes</taxon>
        <taxon>Cantharellales</taxon>
        <taxon>Ceratobasidiaceae</taxon>
        <taxon>Rhizoctonia</taxon>
    </lineage>
</organism>
<keyword evidence="1" id="KW-0802">TPR repeat</keyword>
<evidence type="ECO:0000313" key="4">
    <source>
        <dbReference type="EMBL" id="CAE6429574.1"/>
    </source>
</evidence>
<feature type="region of interest" description="Disordered" evidence="2">
    <location>
        <begin position="561"/>
        <end position="580"/>
    </location>
</feature>
<dbReference type="PANTHER" id="PTHR44329">
    <property type="entry name" value="SERINE/THREONINE-PROTEIN KINASE TNNI3K-RELATED"/>
    <property type="match status" value="1"/>
</dbReference>
<dbReference type="SMART" id="SM00220">
    <property type="entry name" value="S_TKc"/>
    <property type="match status" value="1"/>
</dbReference>
<proteinExistence type="predicted"/>
<dbReference type="InterPro" id="IPR008271">
    <property type="entry name" value="Ser/Thr_kinase_AS"/>
</dbReference>
<sequence length="580" mass="64106">MEQVALDLTGLVRKVDATPFARGGFADIWMGELSWLITSPVQQVAIKVPHVTSRHLRGTERQEIERRLERELKTWRMLRHPNILPLLGTCTDLGTFPFALPLPSMITEYCPLGTLADYLLEHDEPIDDLAMIHDIASAIVYMHEMDPPIVHGDLKAENILISKNRTPRVSDFGLSRAVKNSDAPTGYTTSTFHGSMRWMSPELHEADDNGRPPPFTPTSDTWAFGMVILEIETCDIPWSHIIHEPAVILAVMRGNTPPPPKNKNLTPALWALMQECWKQDPEERISMRDLMARIDLLKFQRDVQDPSSPIGQRSLSSSSSIRSRSSSILSSPVTQTLSLEPSSITDADVVLTRARRAFIQRDALLARQLYSAAAAAFASASHQLKHVQTLAELARVDKPNARAHLETAMEILSSPHQPMYQIRVQRMIAEIETPSEAKRLLLNCRYSATKGGWVDEEGAALIQLGQVYAADGEDDEAYGWYSEALKIGEKHDKATIKSKALEGRGSVSMRRGDKEAAIVDFEQAAVEYRHCGGGSKRAMRVLGKIRDISGECGAGGTVDSLGESTSSLTLSPGDTPSDVF</sequence>
<dbReference type="PROSITE" id="PS50005">
    <property type="entry name" value="TPR"/>
    <property type="match status" value="1"/>
</dbReference>
<dbReference type="PANTHER" id="PTHR44329:SF214">
    <property type="entry name" value="PROTEIN KINASE DOMAIN-CONTAINING PROTEIN"/>
    <property type="match status" value="1"/>
</dbReference>
<dbReference type="InterPro" id="IPR000719">
    <property type="entry name" value="Prot_kinase_dom"/>
</dbReference>
<dbReference type="Gene3D" id="1.10.510.10">
    <property type="entry name" value="Transferase(Phosphotransferase) domain 1"/>
    <property type="match status" value="1"/>
</dbReference>
<gene>
    <name evidence="4" type="ORF">RDB_LOCUS62456</name>
</gene>
<dbReference type="InterPro" id="IPR019734">
    <property type="entry name" value="TPR_rpt"/>
</dbReference>
<accession>A0A8H2XL75</accession>
<dbReference type="InterPro" id="IPR051681">
    <property type="entry name" value="Ser/Thr_Kinases-Pseudokinases"/>
</dbReference>
<feature type="repeat" description="TPR" evidence="1">
    <location>
        <begin position="458"/>
        <end position="491"/>
    </location>
</feature>
<name>A0A8H2XL75_9AGAM</name>
<dbReference type="Proteomes" id="UP000663843">
    <property type="component" value="Unassembled WGS sequence"/>
</dbReference>
<dbReference type="GO" id="GO:0004674">
    <property type="term" value="F:protein serine/threonine kinase activity"/>
    <property type="evidence" value="ECO:0007669"/>
    <property type="project" value="TreeGrafter"/>
</dbReference>
<dbReference type="SUPFAM" id="SSF56112">
    <property type="entry name" value="Protein kinase-like (PK-like)"/>
    <property type="match status" value="1"/>
</dbReference>
<comment type="caution">
    <text evidence="4">The sequence shown here is derived from an EMBL/GenBank/DDBJ whole genome shotgun (WGS) entry which is preliminary data.</text>
</comment>
<evidence type="ECO:0000313" key="5">
    <source>
        <dbReference type="Proteomes" id="UP000663843"/>
    </source>
</evidence>
<dbReference type="PROSITE" id="PS50011">
    <property type="entry name" value="PROTEIN_KINASE_DOM"/>
    <property type="match status" value="1"/>
</dbReference>
<dbReference type="Pfam" id="PF07714">
    <property type="entry name" value="PK_Tyr_Ser-Thr"/>
    <property type="match status" value="1"/>
</dbReference>
<dbReference type="GO" id="GO:0005524">
    <property type="term" value="F:ATP binding"/>
    <property type="evidence" value="ECO:0007669"/>
    <property type="project" value="InterPro"/>
</dbReference>
<evidence type="ECO:0000259" key="3">
    <source>
        <dbReference type="PROSITE" id="PS50011"/>
    </source>
</evidence>
<dbReference type="SMART" id="SM00028">
    <property type="entry name" value="TPR"/>
    <property type="match status" value="2"/>
</dbReference>
<evidence type="ECO:0000256" key="1">
    <source>
        <dbReference type="PROSITE-ProRule" id="PRU00339"/>
    </source>
</evidence>
<dbReference type="PROSITE" id="PS00108">
    <property type="entry name" value="PROTEIN_KINASE_ST"/>
    <property type="match status" value="1"/>
</dbReference>
<evidence type="ECO:0000256" key="2">
    <source>
        <dbReference type="SAM" id="MobiDB-lite"/>
    </source>
</evidence>
<reference evidence="4" key="1">
    <citation type="submission" date="2021-01" db="EMBL/GenBank/DDBJ databases">
        <authorList>
            <person name="Kaushik A."/>
        </authorList>
    </citation>
    <scope>NUCLEOTIDE SEQUENCE</scope>
    <source>
        <strain evidence="4">AG2-2IIIB</strain>
    </source>
</reference>
<feature type="domain" description="Protein kinase" evidence="3">
    <location>
        <begin position="14"/>
        <end position="297"/>
    </location>
</feature>
<dbReference type="AlphaFoldDB" id="A0A8H2XL75"/>
<dbReference type="Gene3D" id="1.25.40.10">
    <property type="entry name" value="Tetratricopeptide repeat domain"/>
    <property type="match status" value="1"/>
</dbReference>
<dbReference type="SUPFAM" id="SSF48452">
    <property type="entry name" value="TPR-like"/>
    <property type="match status" value="1"/>
</dbReference>
<protein>
    <recommendedName>
        <fullName evidence="3">Protein kinase domain-containing protein</fullName>
    </recommendedName>
</protein>
<dbReference type="InterPro" id="IPR001245">
    <property type="entry name" value="Ser-Thr/Tyr_kinase_cat_dom"/>
</dbReference>
<dbReference type="EMBL" id="CAJMWT010002017">
    <property type="protein sequence ID" value="CAE6429574.1"/>
    <property type="molecule type" value="Genomic_DNA"/>
</dbReference>
<dbReference type="InterPro" id="IPR011990">
    <property type="entry name" value="TPR-like_helical_dom_sf"/>
</dbReference>